<feature type="domain" description="Cell wall hydrolase SleB" evidence="5">
    <location>
        <begin position="286"/>
        <end position="365"/>
    </location>
</feature>
<evidence type="ECO:0000256" key="2">
    <source>
        <dbReference type="SAM" id="Coils"/>
    </source>
</evidence>
<keyword evidence="7" id="KW-0378">Hydrolase</keyword>
<dbReference type="InterPro" id="IPR042047">
    <property type="entry name" value="SleB_dom1"/>
</dbReference>
<evidence type="ECO:0000256" key="3">
    <source>
        <dbReference type="SAM" id="MobiDB-lite"/>
    </source>
</evidence>
<dbReference type="InterPro" id="IPR057309">
    <property type="entry name" value="PcsB_CC"/>
</dbReference>
<dbReference type="AlphaFoldDB" id="A0A415RZU9"/>
<keyword evidence="1" id="KW-0732">Signal</keyword>
<feature type="coiled-coil region" evidence="2">
    <location>
        <begin position="169"/>
        <end position="238"/>
    </location>
</feature>
<name>A0A415RZU9_MEDGN</name>
<dbReference type="Pfam" id="PF24568">
    <property type="entry name" value="CC_PcsB"/>
    <property type="match status" value="1"/>
</dbReference>
<feature type="domain" description="Peptidoglycan hydrolase PcsB coiled-coil" evidence="6">
    <location>
        <begin position="119"/>
        <end position="182"/>
    </location>
</feature>
<evidence type="ECO:0000256" key="1">
    <source>
        <dbReference type="ARBA" id="ARBA00022729"/>
    </source>
</evidence>
<organism evidence="7 8">
    <name type="scientific">Mediterraneibacter gnavus</name>
    <name type="common">Ruminococcus gnavus</name>
    <dbReference type="NCBI Taxonomy" id="33038"/>
    <lineage>
        <taxon>Bacteria</taxon>
        <taxon>Bacillati</taxon>
        <taxon>Bacillota</taxon>
        <taxon>Clostridia</taxon>
        <taxon>Lachnospirales</taxon>
        <taxon>Lachnospiraceae</taxon>
        <taxon>Mediterraneibacter</taxon>
    </lineage>
</organism>
<feature type="coiled-coil region" evidence="2">
    <location>
        <begin position="60"/>
        <end position="115"/>
    </location>
</feature>
<protein>
    <submittedName>
        <fullName evidence="7">Cell wall hydrolase</fullName>
    </submittedName>
</protein>
<accession>A0A415RZU9</accession>
<evidence type="ECO:0000313" key="7">
    <source>
        <dbReference type="EMBL" id="RHM68277.1"/>
    </source>
</evidence>
<evidence type="ECO:0000259" key="5">
    <source>
        <dbReference type="Pfam" id="PF07486"/>
    </source>
</evidence>
<keyword evidence="2" id="KW-0175">Coiled coil</keyword>
<feature type="transmembrane region" description="Helical" evidence="4">
    <location>
        <begin position="34"/>
        <end position="56"/>
    </location>
</feature>
<dbReference type="Pfam" id="PF07486">
    <property type="entry name" value="Hydrolase_2"/>
    <property type="match status" value="1"/>
</dbReference>
<evidence type="ECO:0000259" key="6">
    <source>
        <dbReference type="Pfam" id="PF24568"/>
    </source>
</evidence>
<dbReference type="GO" id="GO:0016787">
    <property type="term" value="F:hydrolase activity"/>
    <property type="evidence" value="ECO:0007669"/>
    <property type="project" value="UniProtKB-KW"/>
</dbReference>
<keyword evidence="4" id="KW-0472">Membrane</keyword>
<keyword evidence="4" id="KW-1133">Transmembrane helix</keyword>
<sequence>MNFSGYYRGAFDPNIITIYSGKELLMKNKKLKMLIRTCSILTSIAVFTVFATSSYAEDSVESLEGTTSNLQNELSNLNSELDALSGELDTIMKKMDTITAQIEQVKDDLAVAKGEEAAQYQSMKLRIKHIYESGNTSYLEMLFSSGSMTEFLNKAEFISAVSEYDRNRLKELVDAQNAVAEKEKQLQNEQSQLTKLQDELNQNQADLTAKISSTSGQLEQYSAKLAEAKERAKAAQEALDKEVIPIEPEAPPSNNSGSSQGQTPNVSASELELFAALIECEAGSTHYEGMLAVASVVMNRVNHRYYPDTITGVIYQSGQFSPVASGKLDKVLKRGVKSSCVEVAKDAIAGKNNIGSCLNFRAAWTGHSGIVIGGNVFF</sequence>
<proteinExistence type="predicted"/>
<feature type="region of interest" description="Disordered" evidence="3">
    <location>
        <begin position="242"/>
        <end position="265"/>
    </location>
</feature>
<comment type="caution">
    <text evidence="7">The sequence shown here is derived from an EMBL/GenBank/DDBJ whole genome shotgun (WGS) entry which is preliminary data.</text>
</comment>
<keyword evidence="4" id="KW-0812">Transmembrane</keyword>
<dbReference type="Proteomes" id="UP000285610">
    <property type="component" value="Unassembled WGS sequence"/>
</dbReference>
<dbReference type="EMBL" id="QRQE01000085">
    <property type="protein sequence ID" value="RHM68277.1"/>
    <property type="molecule type" value="Genomic_DNA"/>
</dbReference>
<dbReference type="Gene3D" id="1.10.10.2520">
    <property type="entry name" value="Cell wall hydrolase SleB, domain 1"/>
    <property type="match status" value="1"/>
</dbReference>
<dbReference type="InterPro" id="IPR011105">
    <property type="entry name" value="Cell_wall_hydrolase_SleB"/>
</dbReference>
<gene>
    <name evidence="7" type="ORF">DWZ50_19020</name>
</gene>
<dbReference type="Gene3D" id="6.10.250.3150">
    <property type="match status" value="1"/>
</dbReference>
<reference evidence="7 8" key="1">
    <citation type="submission" date="2018-08" db="EMBL/GenBank/DDBJ databases">
        <title>A genome reference for cultivated species of the human gut microbiota.</title>
        <authorList>
            <person name="Zou Y."/>
            <person name="Xue W."/>
            <person name="Luo G."/>
        </authorList>
    </citation>
    <scope>NUCLEOTIDE SEQUENCE [LARGE SCALE GENOMIC DNA]</scope>
    <source>
        <strain evidence="7 8">AF33-12</strain>
    </source>
</reference>
<evidence type="ECO:0000313" key="8">
    <source>
        <dbReference type="Proteomes" id="UP000285610"/>
    </source>
</evidence>
<feature type="compositionally biased region" description="Polar residues" evidence="3">
    <location>
        <begin position="252"/>
        <end position="265"/>
    </location>
</feature>
<evidence type="ECO:0000256" key="4">
    <source>
        <dbReference type="SAM" id="Phobius"/>
    </source>
</evidence>